<feature type="signal peptide" evidence="2">
    <location>
        <begin position="1"/>
        <end position="24"/>
    </location>
</feature>
<dbReference type="OrthoDB" id="9810636at2"/>
<dbReference type="GO" id="GO:0030001">
    <property type="term" value="P:metal ion transport"/>
    <property type="evidence" value="ECO:0007669"/>
    <property type="project" value="InterPro"/>
</dbReference>
<dbReference type="PANTHER" id="PTHR42953">
    <property type="entry name" value="HIGH-AFFINITY ZINC UPTAKE SYSTEM PROTEIN ZNUA-RELATED"/>
    <property type="match status" value="1"/>
</dbReference>
<dbReference type="Proteomes" id="UP000243605">
    <property type="component" value="Unassembled WGS sequence"/>
</dbReference>
<dbReference type="InterPro" id="IPR050492">
    <property type="entry name" value="Bact_metal-bind_prot9"/>
</dbReference>
<dbReference type="InterPro" id="IPR006129">
    <property type="entry name" value="AdhesinB"/>
</dbReference>
<dbReference type="GO" id="GO:0007155">
    <property type="term" value="P:cell adhesion"/>
    <property type="evidence" value="ECO:0007669"/>
    <property type="project" value="InterPro"/>
</dbReference>
<dbReference type="EMBL" id="FOIT01000006">
    <property type="protein sequence ID" value="SEW14910.1"/>
    <property type="molecule type" value="Genomic_DNA"/>
</dbReference>
<protein>
    <submittedName>
        <fullName evidence="3">Zinc transport system substrate-binding protein</fullName>
    </submittedName>
</protein>
<accession>A0A662Z4Z8</accession>
<reference evidence="3 4" key="1">
    <citation type="submission" date="2016-10" db="EMBL/GenBank/DDBJ databases">
        <authorList>
            <person name="Varghese N."/>
            <person name="Submissions S."/>
        </authorList>
    </citation>
    <scope>NUCLEOTIDE SEQUENCE [LARGE SCALE GENOMIC DNA]</scope>
    <source>
        <strain evidence="3 4">IBRC-M10081</strain>
    </source>
</reference>
<gene>
    <name evidence="3" type="ORF">SAMN05192557_1835</name>
</gene>
<dbReference type="InterPro" id="IPR006127">
    <property type="entry name" value="ZnuA-like"/>
</dbReference>
<sequence length="309" mass="34882">MKRLLLATLGLTVMGSVVSTNASAQDTLEIYTTIYPLEFIVGEIGGDTVDVESIIPPGADAHSYEPTMQDMASYANADAFIYVGGNMEVFSDTIANALTSQSVELIPLNEHGELFEATSHDHDHDHDDHEHDHDHEEGEDPHIWINPTRMIDVADIIKDELIALSPENEDLYLENYEQLVEAFEELDAAYTETLADKENAHIIVPHAAYGYWDQYGVTQIPLSGYSMSEEPSQRQLQELVDTANEYNLEYVLFEQNTDSRIPEVIQNEIGAEARTIHNLEVRVEEEVQNGDDYFDIMYRNLEVLDEVTN</sequence>
<keyword evidence="2" id="KW-0732">Signal</keyword>
<dbReference type="Pfam" id="PF01297">
    <property type="entry name" value="ZnuA"/>
    <property type="match status" value="1"/>
</dbReference>
<dbReference type="SUPFAM" id="SSF53807">
    <property type="entry name" value="Helical backbone' metal receptor"/>
    <property type="match status" value="1"/>
</dbReference>
<keyword evidence="4" id="KW-1185">Reference proteome</keyword>
<name>A0A662Z4Z8_9STAP</name>
<dbReference type="RefSeq" id="WP_091476145.1">
    <property type="nucleotide sequence ID" value="NZ_FOIT01000006.1"/>
</dbReference>
<evidence type="ECO:0000313" key="4">
    <source>
        <dbReference type="Proteomes" id="UP000243605"/>
    </source>
</evidence>
<proteinExistence type="predicted"/>
<dbReference type="PRINTS" id="PR00691">
    <property type="entry name" value="ADHESINB"/>
</dbReference>
<dbReference type="PANTHER" id="PTHR42953:SF8">
    <property type="entry name" value="ZINT DOMAIN-CONTAINING PROTEIN"/>
    <property type="match status" value="1"/>
</dbReference>
<evidence type="ECO:0000256" key="2">
    <source>
        <dbReference type="SAM" id="SignalP"/>
    </source>
</evidence>
<dbReference type="AlphaFoldDB" id="A0A662Z4Z8"/>
<feature type="chain" id="PRO_5025009351" evidence="2">
    <location>
        <begin position="25"/>
        <end position="309"/>
    </location>
</feature>
<evidence type="ECO:0000256" key="1">
    <source>
        <dbReference type="SAM" id="MobiDB-lite"/>
    </source>
</evidence>
<organism evidence="3 4">
    <name type="scientific">Aliicoccus persicus</name>
    <dbReference type="NCBI Taxonomy" id="930138"/>
    <lineage>
        <taxon>Bacteria</taxon>
        <taxon>Bacillati</taxon>
        <taxon>Bacillota</taxon>
        <taxon>Bacilli</taxon>
        <taxon>Bacillales</taxon>
        <taxon>Staphylococcaceae</taxon>
        <taxon>Aliicoccus</taxon>
    </lineage>
</organism>
<dbReference type="GO" id="GO:0046872">
    <property type="term" value="F:metal ion binding"/>
    <property type="evidence" value="ECO:0007669"/>
    <property type="project" value="InterPro"/>
</dbReference>
<feature type="region of interest" description="Disordered" evidence="1">
    <location>
        <begin position="119"/>
        <end position="142"/>
    </location>
</feature>
<evidence type="ECO:0000313" key="3">
    <source>
        <dbReference type="EMBL" id="SEW14910.1"/>
    </source>
</evidence>
<dbReference type="Gene3D" id="3.40.50.1980">
    <property type="entry name" value="Nitrogenase molybdenum iron protein domain"/>
    <property type="match status" value="2"/>
</dbReference>